<dbReference type="EMBL" id="CP136336">
    <property type="protein sequence ID" value="WOB10538.1"/>
    <property type="molecule type" value="Genomic_DNA"/>
</dbReference>
<proteinExistence type="predicted"/>
<dbReference type="Proteomes" id="UP001303946">
    <property type="component" value="Chromosome"/>
</dbReference>
<keyword evidence="2" id="KW-0732">Signal</keyword>
<keyword evidence="5" id="KW-1185">Reference proteome</keyword>
<dbReference type="SUPFAM" id="SSF53474">
    <property type="entry name" value="alpha/beta-Hydrolases"/>
    <property type="match status" value="1"/>
</dbReference>
<dbReference type="InterPro" id="IPR041127">
    <property type="entry name" value="PET_hydrolase/cutinase-like"/>
</dbReference>
<dbReference type="InterPro" id="IPR029058">
    <property type="entry name" value="AB_hydrolase_fold"/>
</dbReference>
<feature type="domain" description="PET hydrolase/cutinase-like" evidence="3">
    <location>
        <begin position="32"/>
        <end position="298"/>
    </location>
</feature>
<dbReference type="InterPro" id="IPR050261">
    <property type="entry name" value="FrsA_esterase"/>
</dbReference>
<dbReference type="Pfam" id="PF12740">
    <property type="entry name" value="PETase"/>
    <property type="match status" value="1"/>
</dbReference>
<organism evidence="4 5">
    <name type="scientific">Piscinibacter gummiphilus</name>
    <dbReference type="NCBI Taxonomy" id="946333"/>
    <lineage>
        <taxon>Bacteria</taxon>
        <taxon>Pseudomonadati</taxon>
        <taxon>Pseudomonadota</taxon>
        <taxon>Betaproteobacteria</taxon>
        <taxon>Burkholderiales</taxon>
        <taxon>Sphaerotilaceae</taxon>
        <taxon>Piscinibacter</taxon>
    </lineage>
</organism>
<keyword evidence="1 4" id="KW-0378">Hydrolase</keyword>
<protein>
    <submittedName>
        <fullName evidence="4">Dienelactone hydrolase family protein</fullName>
    </submittedName>
</protein>
<evidence type="ECO:0000256" key="2">
    <source>
        <dbReference type="SAM" id="SignalP"/>
    </source>
</evidence>
<evidence type="ECO:0000313" key="4">
    <source>
        <dbReference type="EMBL" id="WOB10538.1"/>
    </source>
</evidence>
<dbReference type="PANTHER" id="PTHR22946">
    <property type="entry name" value="DIENELACTONE HYDROLASE DOMAIN-CONTAINING PROTEIN-RELATED"/>
    <property type="match status" value="1"/>
</dbReference>
<feature type="signal peptide" evidence="2">
    <location>
        <begin position="1"/>
        <end position="33"/>
    </location>
</feature>
<name>A0ABZ0D030_9BURK</name>
<gene>
    <name evidence="4" type="ORF">RXV79_10850</name>
</gene>
<feature type="chain" id="PRO_5047549775" evidence="2">
    <location>
        <begin position="34"/>
        <end position="299"/>
    </location>
</feature>
<dbReference type="GO" id="GO:0016787">
    <property type="term" value="F:hydrolase activity"/>
    <property type="evidence" value="ECO:0007669"/>
    <property type="project" value="UniProtKB-KW"/>
</dbReference>
<sequence length="299" mass="31982">MQLALTPTLRHVARFAKASVLAATLALTGVAHAQYQKGPDPTVSALERTGPFTVRTQSVSRTAASGFGGGTIHYPTATGTYGAIAVSPGFTAYESSISWIGTRLASHGFVVITIDTITTSDQPDSRGRQLKAALDYVVAQSRRSTSGVYNKVDSSRLGVAGHSMGGGGTLAAARDNPSYKAAVPLAPWHTTKSWRTVRVPTLIIGAENDAIAGVASHSIPFYTSLPSTTSKAYAELNGEGHFFPQLSSNYPIVGRYMISWFKRFMDNDTRYSPFLCGSQHQGDLGVFGPFSDYRENCPY</sequence>
<dbReference type="Gene3D" id="3.40.50.1820">
    <property type="entry name" value="alpha/beta hydrolase"/>
    <property type="match status" value="1"/>
</dbReference>
<dbReference type="RefSeq" id="WP_316703445.1">
    <property type="nucleotide sequence ID" value="NZ_CP136336.1"/>
</dbReference>
<evidence type="ECO:0000313" key="5">
    <source>
        <dbReference type="Proteomes" id="UP001303946"/>
    </source>
</evidence>
<reference evidence="4 5" key="1">
    <citation type="submission" date="2023-10" db="EMBL/GenBank/DDBJ databases">
        <title>Bacteria for the degradation of biodegradable plastic PBAT(Polybutylene adipate terephthalate).</title>
        <authorList>
            <person name="Weon H.-Y."/>
            <person name="Yeon J."/>
        </authorList>
    </citation>
    <scope>NUCLEOTIDE SEQUENCE [LARGE SCALE GENOMIC DNA]</scope>
    <source>
        <strain evidence="4 5">SBD 7-3</strain>
    </source>
</reference>
<dbReference type="PANTHER" id="PTHR22946:SF9">
    <property type="entry name" value="POLYKETIDE TRANSFERASE AF380"/>
    <property type="match status" value="1"/>
</dbReference>
<evidence type="ECO:0000256" key="1">
    <source>
        <dbReference type="ARBA" id="ARBA00022801"/>
    </source>
</evidence>
<evidence type="ECO:0000259" key="3">
    <source>
        <dbReference type="Pfam" id="PF12740"/>
    </source>
</evidence>
<accession>A0ABZ0D030</accession>